<evidence type="ECO:0000256" key="4">
    <source>
        <dbReference type="ARBA" id="ARBA00022989"/>
    </source>
</evidence>
<accession>A0A445MZV1</accession>
<sequence>MTAIVQKVQEKLKALRQLPAVAHLLRMNTRYATRLGNQFAGAITYFSLLAMVPIMMFVFSACGFTLTVLRPDLLERLQAAIMVQLQGAPEDLQAQLTDLIGGLLRNWASVGLVGLLSSMYSSAGWAGNLKSAVRAQTRPVFDMKEHKHFIVLEVLLNLAILMGLFVILAATFALAATATSLTGTIVHWLALDKVPGINVLLRIVGPVLSAFAGWAMFVYIYKVLPEIKFSFRIIAWGALFGSAGLFVLQYLTGFLMGKFSGNPAAAVFGPVIVLMLFFNLFARLNLYVAAWIATSVQPAVADHIQEFDRPLLKSTYASDLVRRQVQEGLNDAATEEKI</sequence>
<feature type="transmembrane region" description="Helical" evidence="6">
    <location>
        <begin position="150"/>
        <end position="179"/>
    </location>
</feature>
<gene>
    <name evidence="7" type="ORF">PITCH_A380007</name>
</gene>
<name>A0A445MZV1_9BACT</name>
<reference evidence="7" key="1">
    <citation type="submission" date="2018-01" db="EMBL/GenBank/DDBJ databases">
        <authorList>
            <person name="Regsiter A."/>
            <person name="William W."/>
        </authorList>
    </citation>
    <scope>NUCLEOTIDE SEQUENCE</scope>
    <source>
        <strain evidence="7">TRIP AH-1</strain>
    </source>
</reference>
<dbReference type="PANTHER" id="PTHR30213">
    <property type="entry name" value="INNER MEMBRANE PROTEIN YHJD"/>
    <property type="match status" value="1"/>
</dbReference>
<keyword evidence="4 6" id="KW-1133">Transmembrane helix</keyword>
<feature type="transmembrane region" description="Helical" evidence="6">
    <location>
        <begin position="39"/>
        <end position="66"/>
    </location>
</feature>
<evidence type="ECO:0000256" key="2">
    <source>
        <dbReference type="ARBA" id="ARBA00022475"/>
    </source>
</evidence>
<dbReference type="GO" id="GO:0005886">
    <property type="term" value="C:plasma membrane"/>
    <property type="evidence" value="ECO:0007669"/>
    <property type="project" value="UniProtKB-SubCell"/>
</dbReference>
<comment type="subcellular location">
    <subcellularLocation>
        <location evidence="1">Cell membrane</location>
        <topology evidence="1">Multi-pass membrane protein</topology>
    </subcellularLocation>
</comment>
<protein>
    <submittedName>
        <fullName evidence="7">Uncharacterized protein</fullName>
    </submittedName>
</protein>
<dbReference type="Pfam" id="PF03631">
    <property type="entry name" value="Virul_fac_BrkB"/>
    <property type="match status" value="1"/>
</dbReference>
<keyword evidence="2" id="KW-1003">Cell membrane</keyword>
<evidence type="ECO:0000256" key="1">
    <source>
        <dbReference type="ARBA" id="ARBA00004651"/>
    </source>
</evidence>
<feature type="transmembrane region" description="Helical" evidence="6">
    <location>
        <begin position="199"/>
        <end position="221"/>
    </location>
</feature>
<feature type="transmembrane region" description="Helical" evidence="6">
    <location>
        <begin position="264"/>
        <end position="282"/>
    </location>
</feature>
<keyword evidence="3 6" id="KW-0812">Transmembrane</keyword>
<evidence type="ECO:0000256" key="3">
    <source>
        <dbReference type="ARBA" id="ARBA00022692"/>
    </source>
</evidence>
<feature type="transmembrane region" description="Helical" evidence="6">
    <location>
        <begin position="107"/>
        <end position="129"/>
    </location>
</feature>
<feature type="transmembrane region" description="Helical" evidence="6">
    <location>
        <begin position="233"/>
        <end position="252"/>
    </location>
</feature>
<dbReference type="InterPro" id="IPR017039">
    <property type="entry name" value="Virul_fac_BrkB"/>
</dbReference>
<organism evidence="7">
    <name type="scientific">uncultured Desulfobacterium sp</name>
    <dbReference type="NCBI Taxonomy" id="201089"/>
    <lineage>
        <taxon>Bacteria</taxon>
        <taxon>Pseudomonadati</taxon>
        <taxon>Thermodesulfobacteriota</taxon>
        <taxon>Desulfobacteria</taxon>
        <taxon>Desulfobacterales</taxon>
        <taxon>Desulfobacteriaceae</taxon>
        <taxon>Desulfobacterium</taxon>
        <taxon>environmental samples</taxon>
    </lineage>
</organism>
<dbReference type="EMBL" id="OJIN01000179">
    <property type="protein sequence ID" value="SPD74902.1"/>
    <property type="molecule type" value="Genomic_DNA"/>
</dbReference>
<dbReference type="AlphaFoldDB" id="A0A445MZV1"/>
<dbReference type="PANTHER" id="PTHR30213:SF1">
    <property type="entry name" value="INNER MEMBRANE PROTEIN YHJD"/>
    <property type="match status" value="1"/>
</dbReference>
<proteinExistence type="predicted"/>
<evidence type="ECO:0000256" key="5">
    <source>
        <dbReference type="ARBA" id="ARBA00023136"/>
    </source>
</evidence>
<evidence type="ECO:0000313" key="7">
    <source>
        <dbReference type="EMBL" id="SPD74902.1"/>
    </source>
</evidence>
<evidence type="ECO:0000256" key="6">
    <source>
        <dbReference type="SAM" id="Phobius"/>
    </source>
</evidence>
<keyword evidence="5 6" id="KW-0472">Membrane</keyword>